<organism evidence="1 2">
    <name type="scientific">Dactylosporangium roseum</name>
    <dbReference type="NCBI Taxonomy" id="47989"/>
    <lineage>
        <taxon>Bacteria</taxon>
        <taxon>Bacillati</taxon>
        <taxon>Actinomycetota</taxon>
        <taxon>Actinomycetes</taxon>
        <taxon>Micromonosporales</taxon>
        <taxon>Micromonosporaceae</taxon>
        <taxon>Dactylosporangium</taxon>
    </lineage>
</organism>
<dbReference type="EMBL" id="CP073721">
    <property type="protein sequence ID" value="UWZ39946.1"/>
    <property type="molecule type" value="Genomic_DNA"/>
</dbReference>
<keyword evidence="2" id="KW-1185">Reference proteome</keyword>
<proteinExistence type="predicted"/>
<evidence type="ECO:0000313" key="1">
    <source>
        <dbReference type="EMBL" id="UWZ39946.1"/>
    </source>
</evidence>
<evidence type="ECO:0000313" key="2">
    <source>
        <dbReference type="Proteomes" id="UP001058271"/>
    </source>
</evidence>
<reference evidence="1" key="1">
    <citation type="submission" date="2021-04" db="EMBL/GenBank/DDBJ databases">
        <title>Biosynthetic gene clusters of Dactylosporangioum roseum.</title>
        <authorList>
            <person name="Hartkoorn R.C."/>
            <person name="Beaudoing E."/>
            <person name="Hot D."/>
            <person name="Moureu S."/>
        </authorList>
    </citation>
    <scope>NUCLEOTIDE SEQUENCE</scope>
    <source>
        <strain evidence="1">NRRL B-16295</strain>
    </source>
</reference>
<protein>
    <submittedName>
        <fullName evidence="1">Uncharacterized protein</fullName>
    </submittedName>
</protein>
<accession>A0ABY5ZEE3</accession>
<dbReference type="Proteomes" id="UP001058271">
    <property type="component" value="Chromosome"/>
</dbReference>
<name>A0ABY5ZEE3_9ACTN</name>
<sequence>MSDIDTYDGADVDYGHYEAGEQHDALDQLHQEHASQADYNNEYAVYEQDHAAAENTSFQQGHNVQWTDGNGASYSETDYTNYNHSAAETDHVFAAEGSESSYTAEYDELDELRARFDAAFVEGTAFHGGDYEIAAR</sequence>
<gene>
    <name evidence="1" type="ORF">Drose_18095</name>
</gene>
<dbReference type="RefSeq" id="WP_260729383.1">
    <property type="nucleotide sequence ID" value="NZ_BAAABS010000090.1"/>
</dbReference>